<evidence type="ECO:0000256" key="6">
    <source>
        <dbReference type="PIRSR" id="PIRSR602403-1"/>
    </source>
</evidence>
<comment type="caution">
    <text evidence="7">The sequence shown here is derived from an EMBL/GenBank/DDBJ whole genome shotgun (WGS) entry which is preliminary data.</text>
</comment>
<keyword evidence="8" id="KW-1185">Reference proteome</keyword>
<dbReference type="Proteomes" id="UP000572817">
    <property type="component" value="Unassembled WGS sequence"/>
</dbReference>
<dbReference type="PRINTS" id="PR00465">
    <property type="entry name" value="EP450IV"/>
</dbReference>
<organism evidence="7 8">
    <name type="scientific">Botryosphaeria dothidea</name>
    <dbReference type="NCBI Taxonomy" id="55169"/>
    <lineage>
        <taxon>Eukaryota</taxon>
        <taxon>Fungi</taxon>
        <taxon>Dikarya</taxon>
        <taxon>Ascomycota</taxon>
        <taxon>Pezizomycotina</taxon>
        <taxon>Dothideomycetes</taxon>
        <taxon>Dothideomycetes incertae sedis</taxon>
        <taxon>Botryosphaeriales</taxon>
        <taxon>Botryosphaeriaceae</taxon>
        <taxon>Botryosphaeria</taxon>
    </lineage>
</organism>
<sequence length="560" mass="61347">MDVLNFTTGPQSSPMAVAVLLAALICTLTYVASSTKAALSTRTTGTGAKRPPPVPYWVPGVGNLVSWMRDTHGYVTRLAKQHNLQPFRVRLAHQTFYCISAPSDIATFFKAAWTETSLATTTMVMRHVAGAPASALDRVYAADDSGISARPLPGSRVAPPQRFYHLHHRLVVAQMSGRRLGDTAARFAGAFERQLRGVAGGDAWTPVPDLHAWLGGVVFTASVEALCGTRIFAVNPALARDFRAFYAAVPTLLRGLPRFLAPGAHAARERMLENLRRWNRAAREAPLEAAGPGWDEWWGCEFVKERKRLYGRMAGGVDEDGMAADDLILLFVTNVNIVPAVSWMVINVLRTPGLLKRVLPAVDAAFGSGEIDLGEACNDALLQSVYAETLRMHTTNMLSRYIHTDEQPLPGWRLPKKAMVFLLGNVAAFDEKVWNTGTEKDPHPVDEFWPDRFLVYPNDKRSAPSQTADPSEPRRGDGPAFSLAGLAGAWVPYGGGESMCPGRNFAKQEMIGSFALLTRMLEIELTGGDDVKYEGDKAFFFFGTMPPKGPIPARVRRRQL</sequence>
<evidence type="ECO:0000313" key="8">
    <source>
        <dbReference type="Proteomes" id="UP000572817"/>
    </source>
</evidence>
<keyword evidence="5 6" id="KW-0408">Iron</keyword>
<gene>
    <name evidence="7" type="ORF">GTA08_BOTSDO13758</name>
</gene>
<evidence type="ECO:0000256" key="1">
    <source>
        <dbReference type="ARBA" id="ARBA00001971"/>
    </source>
</evidence>
<dbReference type="PANTHER" id="PTHR24304:SF2">
    <property type="entry name" value="24-HYDROXYCHOLESTEROL 7-ALPHA-HYDROXYLASE"/>
    <property type="match status" value="1"/>
</dbReference>
<dbReference type="Pfam" id="PF00067">
    <property type="entry name" value="p450"/>
    <property type="match status" value="1"/>
</dbReference>
<comment type="cofactor">
    <cofactor evidence="1 6">
        <name>heme</name>
        <dbReference type="ChEBI" id="CHEBI:30413"/>
    </cofactor>
</comment>
<comment type="similarity">
    <text evidence="2">Belongs to the cytochrome P450 family.</text>
</comment>
<dbReference type="InterPro" id="IPR001128">
    <property type="entry name" value="Cyt_P450"/>
</dbReference>
<dbReference type="InterPro" id="IPR002403">
    <property type="entry name" value="Cyt_P450_E_grp-IV"/>
</dbReference>
<keyword evidence="3 6" id="KW-0349">Heme</keyword>
<evidence type="ECO:0000256" key="4">
    <source>
        <dbReference type="ARBA" id="ARBA00022723"/>
    </source>
</evidence>
<dbReference type="CDD" id="cd11040">
    <property type="entry name" value="CYP7_CYP8-like"/>
    <property type="match status" value="1"/>
</dbReference>
<keyword evidence="4 6" id="KW-0479">Metal-binding</keyword>
<protein>
    <submittedName>
        <fullName evidence="7">Cytochrome P450</fullName>
    </submittedName>
</protein>
<evidence type="ECO:0000313" key="7">
    <source>
        <dbReference type="EMBL" id="KAF4310656.1"/>
    </source>
</evidence>
<dbReference type="Gene3D" id="1.10.630.10">
    <property type="entry name" value="Cytochrome P450"/>
    <property type="match status" value="1"/>
</dbReference>
<evidence type="ECO:0000256" key="3">
    <source>
        <dbReference type="ARBA" id="ARBA00022617"/>
    </source>
</evidence>
<proteinExistence type="inferred from homology"/>
<dbReference type="EMBL" id="WWBZ02000013">
    <property type="protein sequence ID" value="KAF4310656.1"/>
    <property type="molecule type" value="Genomic_DNA"/>
</dbReference>
<dbReference type="InterPro" id="IPR050529">
    <property type="entry name" value="CYP450_sterol_14alpha_dmase"/>
</dbReference>
<dbReference type="PANTHER" id="PTHR24304">
    <property type="entry name" value="CYTOCHROME P450 FAMILY 7"/>
    <property type="match status" value="1"/>
</dbReference>
<accession>A0A8H4IZZ1</accession>
<dbReference type="OrthoDB" id="3366823at2759"/>
<reference evidence="7" key="1">
    <citation type="submission" date="2020-04" db="EMBL/GenBank/DDBJ databases">
        <title>Genome Assembly and Annotation of Botryosphaeria dothidea sdau 11-99, a Latent Pathogen of Apple Fruit Ring Rot in China.</title>
        <authorList>
            <person name="Yu C."/>
            <person name="Diao Y."/>
            <person name="Lu Q."/>
            <person name="Zhao J."/>
            <person name="Cui S."/>
            <person name="Peng C."/>
            <person name="He B."/>
            <person name="Liu H."/>
        </authorList>
    </citation>
    <scope>NUCLEOTIDE SEQUENCE [LARGE SCALE GENOMIC DNA]</scope>
    <source>
        <strain evidence="7">Sdau11-99</strain>
    </source>
</reference>
<dbReference type="GO" id="GO:0008395">
    <property type="term" value="F:steroid hydroxylase activity"/>
    <property type="evidence" value="ECO:0007669"/>
    <property type="project" value="TreeGrafter"/>
</dbReference>
<dbReference type="SUPFAM" id="SSF48264">
    <property type="entry name" value="Cytochrome P450"/>
    <property type="match status" value="1"/>
</dbReference>
<dbReference type="AlphaFoldDB" id="A0A8H4IZZ1"/>
<dbReference type="InterPro" id="IPR036396">
    <property type="entry name" value="Cyt_P450_sf"/>
</dbReference>
<evidence type="ECO:0000256" key="5">
    <source>
        <dbReference type="ARBA" id="ARBA00023004"/>
    </source>
</evidence>
<feature type="binding site" description="axial binding residue" evidence="6">
    <location>
        <position position="500"/>
    </location>
    <ligand>
        <name>heme</name>
        <dbReference type="ChEBI" id="CHEBI:30413"/>
    </ligand>
    <ligandPart>
        <name>Fe</name>
        <dbReference type="ChEBI" id="CHEBI:18248"/>
    </ligandPart>
</feature>
<evidence type="ECO:0000256" key="2">
    <source>
        <dbReference type="ARBA" id="ARBA00010617"/>
    </source>
</evidence>
<dbReference type="GO" id="GO:0020037">
    <property type="term" value="F:heme binding"/>
    <property type="evidence" value="ECO:0007669"/>
    <property type="project" value="InterPro"/>
</dbReference>
<dbReference type="GO" id="GO:0005506">
    <property type="term" value="F:iron ion binding"/>
    <property type="evidence" value="ECO:0007669"/>
    <property type="project" value="InterPro"/>
</dbReference>
<dbReference type="GO" id="GO:0016705">
    <property type="term" value="F:oxidoreductase activity, acting on paired donors, with incorporation or reduction of molecular oxygen"/>
    <property type="evidence" value="ECO:0007669"/>
    <property type="project" value="InterPro"/>
</dbReference>
<name>A0A8H4IZZ1_9PEZI</name>